<dbReference type="InterPro" id="IPR020006">
    <property type="entry name" value="FlhF"/>
</dbReference>
<gene>
    <name evidence="17" type="primary">flhF</name>
    <name evidence="17" type="ORF">MKP05_07595</name>
</gene>
<reference evidence="17 18" key="1">
    <citation type="submission" date="2022-02" db="EMBL/GenBank/DDBJ databases">
        <title>Halomonas fukangensis sp. nov., a halophilic bacterium isolated from a bulk soil of Kalidium foliatum at Fukang.</title>
        <authorList>
            <person name="Huang Y."/>
        </authorList>
    </citation>
    <scope>NUCLEOTIDE SEQUENCE [LARGE SCALE GENOMIC DNA]</scope>
    <source>
        <strain evidence="17 18">EGI 63088</strain>
    </source>
</reference>
<evidence type="ECO:0000259" key="15">
    <source>
        <dbReference type="SMART" id="SM00382"/>
    </source>
</evidence>
<dbReference type="SMART" id="SM00382">
    <property type="entry name" value="AAA"/>
    <property type="match status" value="1"/>
</dbReference>
<feature type="domain" description="AAA+ ATPase" evidence="15">
    <location>
        <begin position="174"/>
        <end position="375"/>
    </location>
</feature>
<evidence type="ECO:0000256" key="12">
    <source>
        <dbReference type="ARBA" id="ARBA00025337"/>
    </source>
</evidence>
<dbReference type="CDD" id="cd17873">
    <property type="entry name" value="FlhF"/>
    <property type="match status" value="1"/>
</dbReference>
<dbReference type="RefSeq" id="WP_240567754.1">
    <property type="nucleotide sequence ID" value="NZ_JAKVPY010000007.1"/>
</dbReference>
<evidence type="ECO:0000256" key="3">
    <source>
        <dbReference type="ARBA" id="ARBA00014919"/>
    </source>
</evidence>
<name>A0ABS9RT30_9GAMM</name>
<comment type="subcellular location">
    <subcellularLocation>
        <location evidence="1">Cell membrane</location>
        <topology evidence="1">Peripheral membrane protein</topology>
        <orientation evidence="1">Cytoplasmic side</orientation>
    </subcellularLocation>
</comment>
<keyword evidence="18" id="KW-1185">Reference proteome</keyword>
<comment type="similarity">
    <text evidence="2">Belongs to the GTP-binding SRP family.</text>
</comment>
<dbReference type="EMBL" id="JAKVPY010000007">
    <property type="protein sequence ID" value="MCH4562992.1"/>
    <property type="molecule type" value="Genomic_DNA"/>
</dbReference>
<evidence type="ECO:0000259" key="16">
    <source>
        <dbReference type="SMART" id="SM00962"/>
    </source>
</evidence>
<evidence type="ECO:0000256" key="11">
    <source>
        <dbReference type="ARBA" id="ARBA00023225"/>
    </source>
</evidence>
<dbReference type="PANTHER" id="PTHR43134">
    <property type="entry name" value="SIGNAL RECOGNITION PARTICLE RECEPTOR SUBUNIT ALPHA"/>
    <property type="match status" value="1"/>
</dbReference>
<evidence type="ECO:0000256" key="13">
    <source>
        <dbReference type="NCBIfam" id="TIGR03499"/>
    </source>
</evidence>
<accession>A0ABS9RT30</accession>
<keyword evidence="6" id="KW-0547">Nucleotide-binding</keyword>
<evidence type="ECO:0000256" key="14">
    <source>
        <dbReference type="SAM" id="MobiDB-lite"/>
    </source>
</evidence>
<dbReference type="InterPro" id="IPR003593">
    <property type="entry name" value="AAA+_ATPase"/>
</dbReference>
<evidence type="ECO:0000256" key="9">
    <source>
        <dbReference type="ARBA" id="ARBA00023134"/>
    </source>
</evidence>
<keyword evidence="7" id="KW-1005">Bacterial flagellum biogenesis</keyword>
<dbReference type="SMART" id="SM00962">
    <property type="entry name" value="SRP54"/>
    <property type="match status" value="1"/>
</dbReference>
<proteinExistence type="inferred from homology"/>
<comment type="function">
    <text evidence="12">Necessary for flagellar biosynthesis. May be involved in translocation of the flagellum.</text>
</comment>
<dbReference type="Proteomes" id="UP001202117">
    <property type="component" value="Unassembled WGS sequence"/>
</dbReference>
<evidence type="ECO:0000256" key="10">
    <source>
        <dbReference type="ARBA" id="ARBA00023136"/>
    </source>
</evidence>
<keyword evidence="5" id="KW-1003">Cell membrane</keyword>
<keyword evidence="9" id="KW-0342">GTP-binding</keyword>
<keyword evidence="8" id="KW-0653">Protein transport</keyword>
<evidence type="ECO:0000313" key="17">
    <source>
        <dbReference type="EMBL" id="MCH4562992.1"/>
    </source>
</evidence>
<dbReference type="InterPro" id="IPR027417">
    <property type="entry name" value="P-loop_NTPase"/>
</dbReference>
<feature type="domain" description="SRP54-type proteins GTP-binding" evidence="16">
    <location>
        <begin position="175"/>
        <end position="373"/>
    </location>
</feature>
<dbReference type="Pfam" id="PF00448">
    <property type="entry name" value="SRP54"/>
    <property type="match status" value="1"/>
</dbReference>
<keyword evidence="17" id="KW-0969">Cilium</keyword>
<dbReference type="Gene3D" id="3.40.50.300">
    <property type="entry name" value="P-loop containing nucleotide triphosphate hydrolases"/>
    <property type="match status" value="1"/>
</dbReference>
<dbReference type="NCBIfam" id="TIGR03499">
    <property type="entry name" value="FlhF"/>
    <property type="match status" value="1"/>
</dbReference>
<protein>
    <recommendedName>
        <fullName evidence="3 13">Flagellar biosynthesis protein FlhF</fullName>
    </recommendedName>
</protein>
<evidence type="ECO:0000256" key="5">
    <source>
        <dbReference type="ARBA" id="ARBA00022475"/>
    </source>
</evidence>
<keyword evidence="17" id="KW-0966">Cell projection</keyword>
<keyword evidence="17" id="KW-0282">Flagellum</keyword>
<evidence type="ECO:0000256" key="2">
    <source>
        <dbReference type="ARBA" id="ARBA00008531"/>
    </source>
</evidence>
<evidence type="ECO:0000313" key="18">
    <source>
        <dbReference type="Proteomes" id="UP001202117"/>
    </source>
</evidence>
<comment type="caution">
    <text evidence="17">The sequence shown here is derived from an EMBL/GenBank/DDBJ whole genome shotgun (WGS) entry which is preliminary data.</text>
</comment>
<organism evidence="17 18">
    <name type="scientific">Halomonas flagellata</name>
    <dbReference type="NCBI Taxonomy" id="2920385"/>
    <lineage>
        <taxon>Bacteria</taxon>
        <taxon>Pseudomonadati</taxon>
        <taxon>Pseudomonadota</taxon>
        <taxon>Gammaproteobacteria</taxon>
        <taxon>Oceanospirillales</taxon>
        <taxon>Halomonadaceae</taxon>
        <taxon>Halomonas</taxon>
    </lineage>
</organism>
<dbReference type="InterPro" id="IPR000897">
    <property type="entry name" value="SRP54_GTPase_dom"/>
</dbReference>
<keyword evidence="10" id="KW-0472">Membrane</keyword>
<keyword evidence="11" id="KW-1006">Bacterial flagellum protein export</keyword>
<dbReference type="SUPFAM" id="SSF52540">
    <property type="entry name" value="P-loop containing nucleoside triphosphate hydrolases"/>
    <property type="match status" value="1"/>
</dbReference>
<evidence type="ECO:0000256" key="7">
    <source>
        <dbReference type="ARBA" id="ARBA00022795"/>
    </source>
</evidence>
<feature type="region of interest" description="Disordered" evidence="14">
    <location>
        <begin position="54"/>
        <end position="81"/>
    </location>
</feature>
<dbReference type="Gene3D" id="1.20.120.1380">
    <property type="entry name" value="Flagellar FlhF biosynthesis protein, N domain"/>
    <property type="match status" value="1"/>
</dbReference>
<sequence>MSVMRFIGASSREAMRQVRAALGDDALILANRRTETGVEILALADQVAEAMAGSAADSRPAPLSEAAPRRPVSPPASGAEAFQATSAQLLREMQDMRALLSRSRAEQAPEAGRREQLAQWLAEAGFGRAIGDELLAGLPQELQDAGEERLLAWLGRQLSARLAVLDDEASLLDQGGILALVGPTGVGKTTTTAKLAARYVMRHGPDQVALVTTDSFRIGAHEQLRIYAGLLDIPMHALDAEQPLDELLAQLADKRFVIIDTVGMSQRDRRIIEQVARLQGGPVAVRLVLLLNAASQPETLEEVITNYRQAARAAGASLDDCVISKQDEAGRTGPLLDALMRHGLRLLFVAHGQRVPEDLAVADAAALVCQALATRRAAPAPEPASTGGARELLGQGRRLSAVLAGLRRHITGFAALEAAWALSALPTSLQGERLDALFEAADMRADGMLWTPRARVRGGDWSPPDLPLDAAGDWSALPLPQHRQPAGQAARLDWAERTHGAAVHLLPTPPDDEARAWLAARDGVWVAQARATQRVAHAGERHALGTLADLAAPLAEPIRRLKGCETRIRLARLSLSDETTTAPLRAWFADLEERESGRRLGRRCWLAPEWLGDEAVEWLLGQLDAEALPRLTRRAHRRLEDAYPALTPALRLSIAAGLAAVAGQLERSEAEWAMDLRAELLGLLGGRRRRSAETLLEALLYLGVARDAIRQLGAAGLEGLDG</sequence>
<evidence type="ECO:0000256" key="8">
    <source>
        <dbReference type="ARBA" id="ARBA00022927"/>
    </source>
</evidence>
<evidence type="ECO:0000256" key="4">
    <source>
        <dbReference type="ARBA" id="ARBA00022448"/>
    </source>
</evidence>
<keyword evidence="4" id="KW-0813">Transport</keyword>
<dbReference type="PANTHER" id="PTHR43134:SF3">
    <property type="entry name" value="FLAGELLAR BIOSYNTHESIS PROTEIN FLHF"/>
    <property type="match status" value="1"/>
</dbReference>
<evidence type="ECO:0000256" key="1">
    <source>
        <dbReference type="ARBA" id="ARBA00004413"/>
    </source>
</evidence>
<evidence type="ECO:0000256" key="6">
    <source>
        <dbReference type="ARBA" id="ARBA00022741"/>
    </source>
</evidence>
<dbReference type="InterPro" id="IPR047040">
    <property type="entry name" value="FlhF__GTPase_dom"/>
</dbReference>